<comment type="caution">
    <text evidence="7">The sequence shown here is derived from an EMBL/GenBank/DDBJ whole genome shotgun (WGS) entry which is preliminary data.</text>
</comment>
<dbReference type="InterPro" id="IPR019903">
    <property type="entry name" value="RIC_family"/>
</dbReference>
<comment type="subcellular location">
    <subcellularLocation>
        <location evidence="1">Cytoplasm</location>
    </subcellularLocation>
</comment>
<accession>A0A1S2LJS2</accession>
<keyword evidence="2" id="KW-0963">Cytoplasm</keyword>
<dbReference type="InterPro" id="IPR012312">
    <property type="entry name" value="Hemerythrin-like"/>
</dbReference>
<dbReference type="Pfam" id="PF04405">
    <property type="entry name" value="ScdA_N"/>
    <property type="match status" value="1"/>
</dbReference>
<dbReference type="PANTHER" id="PTHR36438:SF1">
    <property type="entry name" value="IRON-SULFUR CLUSTER REPAIR PROTEIN YTFE"/>
    <property type="match status" value="1"/>
</dbReference>
<dbReference type="GO" id="GO:0005737">
    <property type="term" value="C:cytoplasm"/>
    <property type="evidence" value="ECO:0007669"/>
    <property type="project" value="UniProtKB-SubCell"/>
</dbReference>
<protein>
    <submittedName>
        <fullName evidence="7">Iron-sulfur cluster repair di-iron protein</fullName>
    </submittedName>
</protein>
<keyword evidence="4" id="KW-0408">Iron</keyword>
<evidence type="ECO:0000256" key="3">
    <source>
        <dbReference type="ARBA" id="ARBA00022723"/>
    </source>
</evidence>
<organism evidence="7 8">
    <name type="scientific">Anaerobacillus arseniciselenatis</name>
    <dbReference type="NCBI Taxonomy" id="85682"/>
    <lineage>
        <taxon>Bacteria</taxon>
        <taxon>Bacillati</taxon>
        <taxon>Bacillota</taxon>
        <taxon>Bacilli</taxon>
        <taxon>Bacillales</taxon>
        <taxon>Bacillaceae</taxon>
        <taxon>Anaerobacillus</taxon>
    </lineage>
</organism>
<evidence type="ECO:0000256" key="4">
    <source>
        <dbReference type="ARBA" id="ARBA00023004"/>
    </source>
</evidence>
<evidence type="ECO:0000256" key="5">
    <source>
        <dbReference type="SAM" id="Coils"/>
    </source>
</evidence>
<dbReference type="Gene3D" id="1.20.120.520">
    <property type="entry name" value="nmb1532 protein domain like"/>
    <property type="match status" value="1"/>
</dbReference>
<sequence>MEQVINLSTKVSDIVIKIPQSDKVLKSYKIDFCCGGNRPLQEAVEEKNLPADEVLAKIHEVYVQTVQNSESKNTDWQTEKYSTLIDHVIDKHHRYLVDELPQLSMYVTKVFRVHGDTNKELEQVYKLFHDLKQELELHLVKEEKDVFPHIVNYENEQSKENLTKAVAAIDELEREHEAAGDLIKTLREVTNDFTPPLGACTTYRLTYQRLEDLEADLFQHIHLENNILFPRLQKEQ</sequence>
<proteinExistence type="predicted"/>
<evidence type="ECO:0000256" key="2">
    <source>
        <dbReference type="ARBA" id="ARBA00022490"/>
    </source>
</evidence>
<dbReference type="NCBIfam" id="TIGR03652">
    <property type="entry name" value="FeS_repair_RIC"/>
    <property type="match status" value="1"/>
</dbReference>
<evidence type="ECO:0000256" key="1">
    <source>
        <dbReference type="ARBA" id="ARBA00004496"/>
    </source>
</evidence>
<evidence type="ECO:0000259" key="6">
    <source>
        <dbReference type="Pfam" id="PF01814"/>
    </source>
</evidence>
<dbReference type="Proteomes" id="UP000180098">
    <property type="component" value="Unassembled WGS sequence"/>
</dbReference>
<gene>
    <name evidence="7" type="ORF">BKP35_09320</name>
</gene>
<keyword evidence="5" id="KW-0175">Coiled coil</keyword>
<name>A0A1S2LJS2_9BACI</name>
<dbReference type="RefSeq" id="WP_071313079.1">
    <property type="nucleotide sequence ID" value="NZ_MLQQ01000018.1"/>
</dbReference>
<dbReference type="OrthoDB" id="9797132at2"/>
<dbReference type="GO" id="GO:0046872">
    <property type="term" value="F:metal ion binding"/>
    <property type="evidence" value="ECO:0007669"/>
    <property type="project" value="UniProtKB-KW"/>
</dbReference>
<feature type="coiled-coil region" evidence="5">
    <location>
        <begin position="155"/>
        <end position="189"/>
    </location>
</feature>
<reference evidence="7 8" key="1">
    <citation type="submission" date="2016-10" db="EMBL/GenBank/DDBJ databases">
        <title>Draft genome sequences of four alkaliphilic bacteria belonging to the Anaerobacillus genus.</title>
        <authorList>
            <person name="Bassil N.M."/>
            <person name="Lloyd J.R."/>
        </authorList>
    </citation>
    <scope>NUCLEOTIDE SEQUENCE [LARGE SCALE GENOMIC DNA]</scope>
    <source>
        <strain evidence="7 8">DSM 15340</strain>
    </source>
</reference>
<evidence type="ECO:0000313" key="8">
    <source>
        <dbReference type="Proteomes" id="UP000180098"/>
    </source>
</evidence>
<keyword evidence="8" id="KW-1185">Reference proteome</keyword>
<evidence type="ECO:0000313" key="7">
    <source>
        <dbReference type="EMBL" id="OIJ12772.1"/>
    </source>
</evidence>
<feature type="domain" description="Hemerythrin-like" evidence="6">
    <location>
        <begin position="85"/>
        <end position="232"/>
    </location>
</feature>
<dbReference type="AlphaFoldDB" id="A0A1S2LJS2"/>
<dbReference type="PANTHER" id="PTHR36438">
    <property type="entry name" value="IRON-SULFUR CLUSTER REPAIR PROTEIN YTFE"/>
    <property type="match status" value="1"/>
</dbReference>
<keyword evidence="3" id="KW-0479">Metal-binding</keyword>
<dbReference type="EMBL" id="MLQQ01000018">
    <property type="protein sequence ID" value="OIJ12772.1"/>
    <property type="molecule type" value="Genomic_DNA"/>
</dbReference>
<dbReference type="Pfam" id="PF01814">
    <property type="entry name" value="Hemerythrin"/>
    <property type="match status" value="1"/>
</dbReference>